<gene>
    <name evidence="1" type="ORF">VITU9109_18593</name>
</gene>
<keyword evidence="2" id="KW-1185">Reference proteome</keyword>
<dbReference type="Proteomes" id="UP000003836">
    <property type="component" value="Unassembled WGS sequence"/>
</dbReference>
<evidence type="ECO:0000313" key="2">
    <source>
        <dbReference type="Proteomes" id="UP000003836"/>
    </source>
</evidence>
<accession>A0ABP2LIR8</accession>
<proteinExistence type="predicted"/>
<name>A0ABP2LIR8_9VIBR</name>
<dbReference type="RefSeq" id="WP_004745901.1">
    <property type="nucleotide sequence ID" value="NZ_AFWI01000163.1"/>
</dbReference>
<feature type="non-terminal residue" evidence="1">
    <location>
        <position position="1"/>
    </location>
</feature>
<comment type="caution">
    <text evidence="1">The sequence shown here is derived from an EMBL/GenBank/DDBJ whole genome shotgun (WGS) entry which is preliminary data.</text>
</comment>
<sequence>GELESWRAGELESWRAGELESWRAGELESWRAGELESWRAGELESWIIISSREQVLSILSLQRFFHHCVDAHSRRAKPDPVFHKRSVPVIPQDEVRS</sequence>
<evidence type="ECO:0000313" key="1">
    <source>
        <dbReference type="EMBL" id="EGU53170.1"/>
    </source>
</evidence>
<protein>
    <submittedName>
        <fullName evidence="1">Uncharacterized protein</fullName>
    </submittedName>
</protein>
<reference evidence="1 2" key="1">
    <citation type="journal article" date="2012" name="Int. J. Syst. Evol. Microbiol.">
        <title>Vibrio caribbeanicus sp. nov., isolated from the marine sponge Scleritoderma cyanea.</title>
        <authorList>
            <person name="Hoffmann M."/>
            <person name="Monday S.R."/>
            <person name="Allard M.W."/>
            <person name="Strain E.A."/>
            <person name="Whittaker P."/>
            <person name="Naum M."/>
            <person name="McCarthy P.J."/>
            <person name="Lopez J.V."/>
            <person name="Fischer M."/>
            <person name="Brown E.W."/>
        </authorList>
    </citation>
    <scope>NUCLEOTIDE SEQUENCE [LARGE SCALE GENOMIC DNA]</scope>
    <source>
        <strain evidence="1 2">ATCC 19109</strain>
    </source>
</reference>
<organism evidence="1 2">
    <name type="scientific">Vibrio tubiashii ATCC 19109</name>
    <dbReference type="NCBI Taxonomy" id="1051646"/>
    <lineage>
        <taxon>Bacteria</taxon>
        <taxon>Pseudomonadati</taxon>
        <taxon>Pseudomonadota</taxon>
        <taxon>Gammaproteobacteria</taxon>
        <taxon>Vibrionales</taxon>
        <taxon>Vibrionaceae</taxon>
        <taxon>Vibrio</taxon>
        <taxon>Vibrio oreintalis group</taxon>
    </lineage>
</organism>
<dbReference type="EMBL" id="AFWI01000163">
    <property type="protein sequence ID" value="EGU53170.1"/>
    <property type="molecule type" value="Genomic_DNA"/>
</dbReference>